<sequence length="79" mass="8104">MSAGVREVVQAGDDHPPEPIEPAQGPPAQAGDPEEEAEESPEEVSHGPAPGPGHHVGVGLVAPRSAAVHVRLPLWNTVV</sequence>
<protein>
    <submittedName>
        <fullName evidence="2">Uncharacterized protein</fullName>
    </submittedName>
</protein>
<accession>A0A1F6LYV8</accession>
<dbReference type="EMBL" id="MFQB01000056">
    <property type="protein sequence ID" value="OGH64572.1"/>
    <property type="molecule type" value="Genomic_DNA"/>
</dbReference>
<organism evidence="2 3">
    <name type="scientific">Candidatus Magasanikbacteria bacterium RIFCSPHIGHO2_02_FULL_47_14</name>
    <dbReference type="NCBI Taxonomy" id="1798680"/>
    <lineage>
        <taxon>Bacteria</taxon>
        <taxon>Candidatus Magasanikiibacteriota</taxon>
    </lineage>
</organism>
<feature type="region of interest" description="Disordered" evidence="1">
    <location>
        <begin position="1"/>
        <end position="58"/>
    </location>
</feature>
<evidence type="ECO:0000313" key="2">
    <source>
        <dbReference type="EMBL" id="OGH64572.1"/>
    </source>
</evidence>
<proteinExistence type="predicted"/>
<name>A0A1F6LYV8_9BACT</name>
<feature type="compositionally biased region" description="Low complexity" evidence="1">
    <location>
        <begin position="21"/>
        <end position="31"/>
    </location>
</feature>
<evidence type="ECO:0000313" key="3">
    <source>
        <dbReference type="Proteomes" id="UP000176282"/>
    </source>
</evidence>
<dbReference type="AlphaFoldDB" id="A0A1F6LYV8"/>
<feature type="compositionally biased region" description="Low complexity" evidence="1">
    <location>
        <begin position="46"/>
        <end position="58"/>
    </location>
</feature>
<reference evidence="2 3" key="1">
    <citation type="journal article" date="2016" name="Nat. Commun.">
        <title>Thousands of microbial genomes shed light on interconnected biogeochemical processes in an aquifer system.</title>
        <authorList>
            <person name="Anantharaman K."/>
            <person name="Brown C.T."/>
            <person name="Hug L.A."/>
            <person name="Sharon I."/>
            <person name="Castelle C.J."/>
            <person name="Probst A.J."/>
            <person name="Thomas B.C."/>
            <person name="Singh A."/>
            <person name="Wilkins M.J."/>
            <person name="Karaoz U."/>
            <person name="Brodie E.L."/>
            <person name="Williams K.H."/>
            <person name="Hubbard S.S."/>
            <person name="Banfield J.F."/>
        </authorList>
    </citation>
    <scope>NUCLEOTIDE SEQUENCE [LARGE SCALE GENOMIC DNA]</scope>
</reference>
<dbReference type="Proteomes" id="UP000176282">
    <property type="component" value="Unassembled WGS sequence"/>
</dbReference>
<comment type="caution">
    <text evidence="2">The sequence shown here is derived from an EMBL/GenBank/DDBJ whole genome shotgun (WGS) entry which is preliminary data.</text>
</comment>
<feature type="compositionally biased region" description="Acidic residues" evidence="1">
    <location>
        <begin position="32"/>
        <end position="42"/>
    </location>
</feature>
<evidence type="ECO:0000256" key="1">
    <source>
        <dbReference type="SAM" id="MobiDB-lite"/>
    </source>
</evidence>
<gene>
    <name evidence="2" type="ORF">A3J66_00100</name>
</gene>